<feature type="domain" description="HicB-like antitoxin of toxin-antitoxin system" evidence="1">
    <location>
        <begin position="4"/>
        <end position="63"/>
    </location>
</feature>
<dbReference type="Pfam" id="PF15919">
    <property type="entry name" value="HicB_lk_antitox"/>
    <property type="match status" value="1"/>
</dbReference>
<evidence type="ECO:0000313" key="2">
    <source>
        <dbReference type="EMBL" id="MBD1401615.1"/>
    </source>
</evidence>
<sequence>MNRYEIIIYWSMEDQAFVAEVPELPGCMAHGATYEEALVQIQSAMELWIETAREYNDPIPEPKGRRLAFA</sequence>
<name>A0A8J6QVE8_9BACT</name>
<dbReference type="InterPro" id="IPR035069">
    <property type="entry name" value="TTHA1013/TTHA0281-like"/>
</dbReference>
<dbReference type="EMBL" id="JACWUN010000018">
    <property type="protein sequence ID" value="MBD1401615.1"/>
    <property type="molecule type" value="Genomic_DNA"/>
</dbReference>
<evidence type="ECO:0000313" key="3">
    <source>
        <dbReference type="Proteomes" id="UP000632828"/>
    </source>
</evidence>
<dbReference type="InterPro" id="IPR051404">
    <property type="entry name" value="TA_system_antitoxin"/>
</dbReference>
<dbReference type="PANTHER" id="PTHR34504:SF2">
    <property type="entry name" value="UPF0150 PROTEIN SSL0259"/>
    <property type="match status" value="1"/>
</dbReference>
<accession>A0A8J6QVE8</accession>
<reference evidence="2" key="1">
    <citation type="submission" date="2020-09" db="EMBL/GenBank/DDBJ databases">
        <title>Pelobacter alkaliphilus sp. nov., a novel anaerobic arsenate-reducing bacterium from terrestrial mud volcano.</title>
        <authorList>
            <person name="Khomyakova M.A."/>
            <person name="Merkel A.Y."/>
            <person name="Slobodkin A.I."/>
        </authorList>
    </citation>
    <scope>NUCLEOTIDE SEQUENCE</scope>
    <source>
        <strain evidence="2">M08fum</strain>
    </source>
</reference>
<evidence type="ECO:0000259" key="1">
    <source>
        <dbReference type="Pfam" id="PF15919"/>
    </source>
</evidence>
<dbReference type="PANTHER" id="PTHR34504">
    <property type="entry name" value="ANTITOXIN HICB"/>
    <property type="match status" value="1"/>
</dbReference>
<dbReference type="SUPFAM" id="SSF143100">
    <property type="entry name" value="TTHA1013/TTHA0281-like"/>
    <property type="match status" value="1"/>
</dbReference>
<keyword evidence="3" id="KW-1185">Reference proteome</keyword>
<protein>
    <submittedName>
        <fullName evidence="2">Type II toxin-antitoxin system HicB family antitoxin</fullName>
    </submittedName>
</protein>
<comment type="caution">
    <text evidence="2">The sequence shown here is derived from an EMBL/GenBank/DDBJ whole genome shotgun (WGS) entry which is preliminary data.</text>
</comment>
<dbReference type="AlphaFoldDB" id="A0A8J6QVE8"/>
<dbReference type="Gene3D" id="3.30.160.250">
    <property type="match status" value="1"/>
</dbReference>
<dbReference type="Proteomes" id="UP000632828">
    <property type="component" value="Unassembled WGS sequence"/>
</dbReference>
<organism evidence="2 3">
    <name type="scientific">Pelovirga terrestris</name>
    <dbReference type="NCBI Taxonomy" id="2771352"/>
    <lineage>
        <taxon>Bacteria</taxon>
        <taxon>Pseudomonadati</taxon>
        <taxon>Thermodesulfobacteriota</taxon>
        <taxon>Desulfuromonadia</taxon>
        <taxon>Geobacterales</taxon>
        <taxon>Geobacteraceae</taxon>
        <taxon>Pelovirga</taxon>
    </lineage>
</organism>
<dbReference type="InterPro" id="IPR031807">
    <property type="entry name" value="HicB-like"/>
</dbReference>
<proteinExistence type="predicted"/>
<gene>
    <name evidence="2" type="ORF">ICT70_13190</name>
</gene>